<dbReference type="EMBL" id="BX294153">
    <property type="protein sequence ID" value="CAD79114.1"/>
    <property type="molecule type" value="Genomic_DNA"/>
</dbReference>
<accession>Q7UEC4</accession>
<proteinExistence type="predicted"/>
<keyword evidence="2" id="KW-1185">Reference proteome</keyword>
<dbReference type="HOGENOM" id="CLU_1668018_0_0_0"/>
<dbReference type="KEGG" id="rba:RB11424"/>
<evidence type="ECO:0000313" key="1">
    <source>
        <dbReference type="EMBL" id="CAD79114.1"/>
    </source>
</evidence>
<dbReference type="InParanoid" id="Q7UEC4"/>
<reference evidence="1 2" key="1">
    <citation type="journal article" date="2003" name="Proc. Natl. Acad. Sci. U.S.A.">
        <title>Complete genome sequence of the marine planctomycete Pirellula sp. strain 1.</title>
        <authorList>
            <person name="Gloeckner F.O."/>
            <person name="Kube M."/>
            <person name="Bauer M."/>
            <person name="Teeling H."/>
            <person name="Lombardot T."/>
            <person name="Ludwig W."/>
            <person name="Gade D."/>
            <person name="Beck A."/>
            <person name="Borzym K."/>
            <person name="Heitmann K."/>
            <person name="Rabus R."/>
            <person name="Schlesner H."/>
            <person name="Amann R."/>
            <person name="Reinhardt R."/>
        </authorList>
    </citation>
    <scope>NUCLEOTIDE SEQUENCE [LARGE SCALE GENOMIC DNA]</scope>
    <source>
        <strain evidence="2">DSM 10527 / NCIMB 13988 / SH1</strain>
    </source>
</reference>
<dbReference type="STRING" id="243090.RB11424"/>
<dbReference type="Proteomes" id="UP000001025">
    <property type="component" value="Chromosome"/>
</dbReference>
<evidence type="ECO:0000313" key="2">
    <source>
        <dbReference type="Proteomes" id="UP000001025"/>
    </source>
</evidence>
<name>Q7UEC4_RHOBA</name>
<dbReference type="EnsemblBacteria" id="CAD79114">
    <property type="protein sequence ID" value="CAD79114"/>
    <property type="gene ID" value="RB11424"/>
</dbReference>
<gene>
    <name evidence="1" type="ordered locus">RB11424</name>
</gene>
<sequence>MSHVAGFDQPIRRGRYAKRRRRESNSYVLHSGSRIVCLATASETSRTKWDRFDTQWFCVVESNRKNTRRSVGQRPVSLSRKLAGRGSNPLDLSVVPCTPNRQPSVFRCVVICGSSDAKNAIDEVVTRGFYGALPLSYGAAISRMAVAPVGLEPTTPGS</sequence>
<protein>
    <submittedName>
        <fullName evidence="1">Uncharacterized protein</fullName>
    </submittedName>
</protein>
<dbReference type="AlphaFoldDB" id="Q7UEC4"/>
<organism evidence="1 2">
    <name type="scientific">Rhodopirellula baltica (strain DSM 10527 / NCIMB 13988 / SH1)</name>
    <dbReference type="NCBI Taxonomy" id="243090"/>
    <lineage>
        <taxon>Bacteria</taxon>
        <taxon>Pseudomonadati</taxon>
        <taxon>Planctomycetota</taxon>
        <taxon>Planctomycetia</taxon>
        <taxon>Pirellulales</taxon>
        <taxon>Pirellulaceae</taxon>
        <taxon>Rhodopirellula</taxon>
    </lineage>
</organism>